<organism evidence="1 2">
    <name type="scientific">Candidatus Vampirococcus lugosii</name>
    <dbReference type="NCBI Taxonomy" id="2789015"/>
    <lineage>
        <taxon>Bacteria</taxon>
        <taxon>Candidatus Absconditibacteriota</taxon>
        <taxon>Vampirococcus</taxon>
    </lineage>
</organism>
<dbReference type="Proteomes" id="UP000680365">
    <property type="component" value="Unassembled WGS sequence"/>
</dbReference>
<protein>
    <submittedName>
        <fullName evidence="1">Nucleotidyl transferase AbiEii toxin, Type IV TA system</fullName>
    </submittedName>
</protein>
<sequence>MLNTDKHRQIMFLILKDIFSSKLGKYLAFKGGTACYFLYGLDRFSTDLDFDLLEDFEQVDEEMVDILKKYGKVKKGHNILLSYGEYDVNIKIDINRKIWKNNKYEIVNFYGTDIKVQDKSTIFANKLVSFIERNANRDIYDIYFFFKNLFDVNEKVIEERTGKTYKKALIQIREKLEKSPKNYKILDGLGEVLTQDQKNFCKK</sequence>
<dbReference type="InterPro" id="IPR014942">
    <property type="entry name" value="AbiEii"/>
</dbReference>
<proteinExistence type="predicted"/>
<dbReference type="RefSeq" id="WP_213348165.1">
    <property type="nucleotide sequence ID" value="NZ_JAEDAM010000004.1"/>
</dbReference>
<comment type="caution">
    <text evidence="1">The sequence shown here is derived from an EMBL/GenBank/DDBJ whole genome shotgun (WGS) entry which is preliminary data.</text>
</comment>
<accession>A0ABS5QM29</accession>
<name>A0ABS5QM29_9BACT</name>
<keyword evidence="2" id="KW-1185">Reference proteome</keyword>
<reference evidence="1 2" key="1">
    <citation type="journal article" date="2021" name="Nat. Commun.">
        <title>Reductive evolution and unique predatory mode in the CPR bacterium Vampirococcus lugosii.</title>
        <authorList>
            <person name="Moreira D."/>
            <person name="Zivanovic Y."/>
            <person name="Lopez-Archilla A.I."/>
            <person name="Iniesto M."/>
            <person name="Lopez-Garcia P."/>
        </authorList>
    </citation>
    <scope>NUCLEOTIDE SEQUENCE [LARGE SCALE GENOMIC DNA]</scope>
    <source>
        <strain evidence="1">Chiprana</strain>
    </source>
</reference>
<dbReference type="GO" id="GO:0016740">
    <property type="term" value="F:transferase activity"/>
    <property type="evidence" value="ECO:0007669"/>
    <property type="project" value="UniProtKB-KW"/>
</dbReference>
<dbReference type="Pfam" id="PF08843">
    <property type="entry name" value="AbiEii"/>
    <property type="match status" value="1"/>
</dbReference>
<evidence type="ECO:0000313" key="1">
    <source>
        <dbReference type="EMBL" id="MBS8121534.1"/>
    </source>
</evidence>
<gene>
    <name evidence="1" type="ORF">VAMP_7n144</name>
</gene>
<dbReference type="Gene3D" id="3.10.450.620">
    <property type="entry name" value="JHP933, nucleotidyltransferase-like core domain"/>
    <property type="match status" value="1"/>
</dbReference>
<keyword evidence="1" id="KW-0808">Transferase</keyword>
<evidence type="ECO:0000313" key="2">
    <source>
        <dbReference type="Proteomes" id="UP000680365"/>
    </source>
</evidence>
<dbReference type="EMBL" id="JAEDAM010000004">
    <property type="protein sequence ID" value="MBS8121534.1"/>
    <property type="molecule type" value="Genomic_DNA"/>
</dbReference>